<dbReference type="InterPro" id="IPR023473">
    <property type="entry name" value="AMMECR1"/>
</dbReference>
<gene>
    <name evidence="2" type="ORF">OSSY52_21810</name>
</gene>
<dbReference type="EMBL" id="AP018712">
    <property type="protein sequence ID" value="BBE32040.1"/>
    <property type="molecule type" value="Genomic_DNA"/>
</dbReference>
<dbReference type="AlphaFoldDB" id="A0A7G1G600"/>
<dbReference type="PROSITE" id="PS51112">
    <property type="entry name" value="AMMECR1"/>
    <property type="match status" value="1"/>
</dbReference>
<dbReference type="PANTHER" id="PTHR13016">
    <property type="entry name" value="AMMECR1 HOMOLOG"/>
    <property type="match status" value="1"/>
</dbReference>
<dbReference type="InterPro" id="IPR002733">
    <property type="entry name" value="AMMECR1_domain"/>
</dbReference>
<protein>
    <recommendedName>
        <fullName evidence="1">AMMECR1 domain-containing protein</fullName>
    </recommendedName>
</protein>
<dbReference type="SUPFAM" id="SSF143447">
    <property type="entry name" value="AMMECR1-like"/>
    <property type="match status" value="1"/>
</dbReference>
<proteinExistence type="predicted"/>
<dbReference type="Gene3D" id="3.30.700.20">
    <property type="entry name" value="Hypothetical protein ph0010, domain 1"/>
    <property type="match status" value="1"/>
</dbReference>
<dbReference type="InParanoid" id="A0A7G1G600"/>
<name>A0A7G1G600_9BACT</name>
<evidence type="ECO:0000259" key="1">
    <source>
        <dbReference type="PROSITE" id="PS51112"/>
    </source>
</evidence>
<dbReference type="InterPro" id="IPR027623">
    <property type="entry name" value="AmmeMemoSam_A"/>
</dbReference>
<organism evidence="2 3">
    <name type="scientific">Tepiditoga spiralis</name>
    <dbReference type="NCBI Taxonomy" id="2108365"/>
    <lineage>
        <taxon>Bacteria</taxon>
        <taxon>Thermotogati</taxon>
        <taxon>Thermotogota</taxon>
        <taxon>Thermotogae</taxon>
        <taxon>Petrotogales</taxon>
        <taxon>Petrotogaceae</taxon>
        <taxon>Tepiditoga</taxon>
    </lineage>
</organism>
<evidence type="ECO:0000313" key="2">
    <source>
        <dbReference type="EMBL" id="BBE32040.1"/>
    </source>
</evidence>
<dbReference type="InterPro" id="IPR027485">
    <property type="entry name" value="AMMECR1_N"/>
</dbReference>
<dbReference type="Proteomes" id="UP000516361">
    <property type="component" value="Chromosome"/>
</dbReference>
<keyword evidence="3" id="KW-1185">Reference proteome</keyword>
<dbReference type="KEGG" id="ocy:OSSY52_21810"/>
<evidence type="ECO:0000313" key="3">
    <source>
        <dbReference type="Proteomes" id="UP000516361"/>
    </source>
</evidence>
<dbReference type="PANTHER" id="PTHR13016:SF0">
    <property type="entry name" value="AMME SYNDROME CANDIDATE GENE 1 PROTEIN"/>
    <property type="match status" value="1"/>
</dbReference>
<dbReference type="Pfam" id="PF01871">
    <property type="entry name" value="AMMECR1"/>
    <property type="match status" value="1"/>
</dbReference>
<reference evidence="2 3" key="1">
    <citation type="submission" date="2018-06" db="EMBL/GenBank/DDBJ databases">
        <title>Genome sequencing of Oceanotoga sp. sy52.</title>
        <authorList>
            <person name="Mori K."/>
        </authorList>
    </citation>
    <scope>NUCLEOTIDE SEQUENCE [LARGE SCALE GENOMIC DNA]</scope>
    <source>
        <strain evidence="3">sy52</strain>
    </source>
</reference>
<accession>A0A7G1G600</accession>
<dbReference type="NCBIfam" id="TIGR00296">
    <property type="entry name" value="TIGR00296 family protein"/>
    <property type="match status" value="1"/>
</dbReference>
<dbReference type="RefSeq" id="WP_190614897.1">
    <property type="nucleotide sequence ID" value="NZ_AP018712.1"/>
</dbReference>
<sequence length="173" mass="19598">MFGEHPYVKWAIKVIENYIKNGIKINIDNNLPEELFIRKAGCFVTLHNSDGSLRGCIGTIEPVYENLAKEIRENAISAATTDPRFPAVSINELEDIQVTVDILSQLEYVEDTEELDPSYYGIVVESGWRRGVLLPDLEGIDSIEKQIKVAKMKAGIYGNEPLDIYKFSVERLY</sequence>
<dbReference type="NCBIfam" id="TIGR04335">
    <property type="entry name" value="AmmeMemoSam_A"/>
    <property type="match status" value="1"/>
</dbReference>
<feature type="domain" description="AMMECR1" evidence="1">
    <location>
        <begin position="2"/>
        <end position="173"/>
    </location>
</feature>
<dbReference type="InterPro" id="IPR036071">
    <property type="entry name" value="AMMECR1_dom_sf"/>
</dbReference>